<keyword evidence="2" id="KW-0732">Signal</keyword>
<proteinExistence type="predicted"/>
<organism evidence="3 4">
    <name type="scientific">Blastopirellula marina</name>
    <dbReference type="NCBI Taxonomy" id="124"/>
    <lineage>
        <taxon>Bacteria</taxon>
        <taxon>Pseudomonadati</taxon>
        <taxon>Planctomycetota</taxon>
        <taxon>Planctomycetia</taxon>
        <taxon>Pirellulales</taxon>
        <taxon>Pirellulaceae</taxon>
        <taxon>Blastopirellula</taxon>
    </lineage>
</organism>
<dbReference type="Proteomes" id="UP000239388">
    <property type="component" value="Unassembled WGS sequence"/>
</dbReference>
<reference evidence="3 4" key="1">
    <citation type="submission" date="2018-02" db="EMBL/GenBank/DDBJ databases">
        <title>Comparative genomes isolates from brazilian mangrove.</title>
        <authorList>
            <person name="Araujo J.E."/>
            <person name="Taketani R.G."/>
            <person name="Silva M.C.P."/>
            <person name="Loureco M.V."/>
            <person name="Andreote F.D."/>
        </authorList>
    </citation>
    <scope>NUCLEOTIDE SEQUENCE [LARGE SCALE GENOMIC DNA]</scope>
    <source>
        <strain evidence="3 4">NAP PRIS-MGV</strain>
    </source>
</reference>
<feature type="compositionally biased region" description="Basic residues" evidence="1">
    <location>
        <begin position="87"/>
        <end position="103"/>
    </location>
</feature>
<evidence type="ECO:0000256" key="2">
    <source>
        <dbReference type="SAM" id="SignalP"/>
    </source>
</evidence>
<feature type="region of interest" description="Disordered" evidence="1">
    <location>
        <begin position="63"/>
        <end position="114"/>
    </location>
</feature>
<evidence type="ECO:0000256" key="1">
    <source>
        <dbReference type="SAM" id="MobiDB-lite"/>
    </source>
</evidence>
<evidence type="ECO:0000313" key="4">
    <source>
        <dbReference type="Proteomes" id="UP000239388"/>
    </source>
</evidence>
<evidence type="ECO:0000313" key="3">
    <source>
        <dbReference type="EMBL" id="PQO40014.1"/>
    </source>
</evidence>
<feature type="signal peptide" evidence="2">
    <location>
        <begin position="1"/>
        <end position="19"/>
    </location>
</feature>
<feature type="chain" id="PRO_5015448602" description="Secreted protein" evidence="2">
    <location>
        <begin position="20"/>
        <end position="203"/>
    </location>
</feature>
<sequence length="203" mass="22050">MGKRATFVAWLVGSKIAAAAVVLSVRAGRAEKGNEDERATLAICWQSVGNQSGPEVPEKKIRRVQSTPLQKKTCGPVHSMRFDHQQKKSRRSPVHSRRSKNHQRSSPVQSGPLVRWSAGPLVRWSAGPLVRWSAGRNKKQGSGRTISTGEKKCAGSGPIFCRWGAWGYGELGPGTDGRAIRAGSQKLAAVTDGVKKRDEESTR</sequence>
<dbReference type="EMBL" id="PUIB01000010">
    <property type="protein sequence ID" value="PQO40014.1"/>
    <property type="molecule type" value="Genomic_DNA"/>
</dbReference>
<accession>A0A2S8G793</accession>
<evidence type="ECO:0008006" key="5">
    <source>
        <dbReference type="Google" id="ProtNLM"/>
    </source>
</evidence>
<protein>
    <recommendedName>
        <fullName evidence="5">Secreted protein</fullName>
    </recommendedName>
</protein>
<name>A0A2S8G793_9BACT</name>
<dbReference type="AlphaFoldDB" id="A0A2S8G793"/>
<comment type="caution">
    <text evidence="3">The sequence shown here is derived from an EMBL/GenBank/DDBJ whole genome shotgun (WGS) entry which is preliminary data.</text>
</comment>
<gene>
    <name evidence="3" type="ORF">C5Y98_06760</name>
</gene>